<keyword evidence="1" id="KW-0472">Membrane</keyword>
<dbReference type="Pfam" id="PF22503">
    <property type="entry name" value="DUF6992"/>
    <property type="match status" value="1"/>
</dbReference>
<sequence>MPRPLPLALALLLLLPAAAALARPAPPPEALQALNAERIRANTRAVWGLAGWTSLNLVGSTVGALTAEGRQGRAFHLANAGVSAFTLGAAGMGLLVLRAQEPARMGPHTSLRRGVLLERLLGVGIAMDLAALGAGAFLRERGTGRDVAWMRGAGTALLVQGSLLLLFDAALLLRNAGFNGQLMWMLHAPARGGVGVGLGGQF</sequence>
<proteinExistence type="predicted"/>
<feature type="transmembrane region" description="Helical" evidence="1">
    <location>
        <begin position="150"/>
        <end position="173"/>
    </location>
</feature>
<evidence type="ECO:0000313" key="3">
    <source>
        <dbReference type="EMBL" id="AYM52770.1"/>
    </source>
</evidence>
<keyword evidence="1" id="KW-1133">Transmembrane helix</keyword>
<feature type="signal peptide" evidence="2">
    <location>
        <begin position="1"/>
        <end position="22"/>
    </location>
</feature>
<keyword evidence="2" id="KW-0732">Signal</keyword>
<feature type="transmembrane region" description="Helical" evidence="1">
    <location>
        <begin position="119"/>
        <end position="138"/>
    </location>
</feature>
<accession>A0A3S7UVI9</accession>
<reference evidence="3" key="1">
    <citation type="journal article" date="2018" name="J. Ind. Microbiol. Biotechnol.">
        <title>Genome mining reveals uncommon alkylpyrones as type III PKS products from myxobacteria.</title>
        <authorList>
            <person name="Hug J.J."/>
            <person name="Panter F."/>
            <person name="Krug D."/>
            <person name="Muller R."/>
        </authorList>
    </citation>
    <scope>NUCLEOTIDE SEQUENCE</scope>
    <source>
        <strain evidence="3">MCy10636</strain>
    </source>
</reference>
<keyword evidence="1" id="KW-0812">Transmembrane</keyword>
<feature type="chain" id="PRO_5019386666" evidence="2">
    <location>
        <begin position="23"/>
        <end position="202"/>
    </location>
</feature>
<name>A0A3S7UVI9_9BACT</name>
<feature type="transmembrane region" description="Helical" evidence="1">
    <location>
        <begin position="46"/>
        <end position="65"/>
    </location>
</feature>
<evidence type="ECO:0000256" key="1">
    <source>
        <dbReference type="SAM" id="Phobius"/>
    </source>
</evidence>
<dbReference type="InterPro" id="IPR054261">
    <property type="entry name" value="DUF6992"/>
</dbReference>
<dbReference type="AlphaFoldDB" id="A0A3S7UVI9"/>
<protein>
    <submittedName>
        <fullName evidence="3">Uncharacterized protein</fullName>
    </submittedName>
</protein>
<organism evidence="3">
    <name type="scientific">Simulacricoccus ruber</name>
    <dbReference type="NCBI Taxonomy" id="2303410"/>
    <lineage>
        <taxon>Bacteria</taxon>
        <taxon>Pseudomonadati</taxon>
        <taxon>Myxococcota</taxon>
        <taxon>Myxococcia</taxon>
        <taxon>Myxococcales</taxon>
        <taxon>Cystobacterineae</taxon>
        <taxon>Myxococcaceae</taxon>
        <taxon>Simulacricoccus</taxon>
    </lineage>
</organism>
<feature type="transmembrane region" description="Helical" evidence="1">
    <location>
        <begin position="77"/>
        <end position="99"/>
    </location>
</feature>
<dbReference type="EMBL" id="MH908884">
    <property type="protein sequence ID" value="AYM52770.1"/>
    <property type="molecule type" value="Genomic_DNA"/>
</dbReference>
<evidence type="ECO:0000256" key="2">
    <source>
        <dbReference type="SAM" id="SignalP"/>
    </source>
</evidence>